<dbReference type="PROSITE" id="PS00101">
    <property type="entry name" value="HEXAPEP_TRANSFERASES"/>
    <property type="match status" value="1"/>
</dbReference>
<dbReference type="STRING" id="1479485.DA73_0204685"/>
<evidence type="ECO:0000256" key="6">
    <source>
        <dbReference type="ARBA" id="ARBA00023315"/>
    </source>
</evidence>
<comment type="catalytic activity">
    <reaction evidence="7">
        <text>chloramphenicol + acetyl-CoA = chloramphenicol 3-acetate + CoA</text>
        <dbReference type="Rhea" id="RHEA:18421"/>
        <dbReference type="ChEBI" id="CHEBI:16730"/>
        <dbReference type="ChEBI" id="CHEBI:17698"/>
        <dbReference type="ChEBI" id="CHEBI:57287"/>
        <dbReference type="ChEBI" id="CHEBI:57288"/>
        <dbReference type="EC" id="2.3.1.28"/>
    </reaction>
</comment>
<dbReference type="GO" id="GO:0043886">
    <property type="term" value="F:structural constituent of carboxysome shell"/>
    <property type="evidence" value="ECO:0007669"/>
    <property type="project" value="UniProtKB-ARBA"/>
</dbReference>
<evidence type="ECO:0000313" key="10">
    <source>
        <dbReference type="Proteomes" id="UP000029738"/>
    </source>
</evidence>
<dbReference type="SUPFAM" id="SSF51161">
    <property type="entry name" value="Trimeric LpxA-like enzymes"/>
    <property type="match status" value="1"/>
</dbReference>
<keyword evidence="4" id="KW-0677">Repeat</keyword>
<organism evidence="9">
    <name type="scientific">Tolypothrix bouteillei VB521301</name>
    <dbReference type="NCBI Taxonomy" id="1479485"/>
    <lineage>
        <taxon>Bacteria</taxon>
        <taxon>Bacillati</taxon>
        <taxon>Cyanobacteriota</taxon>
        <taxon>Cyanophyceae</taxon>
        <taxon>Nostocales</taxon>
        <taxon>Tolypothrichaceae</taxon>
        <taxon>Tolypothrix</taxon>
    </lineage>
</organism>
<dbReference type="CDD" id="cd04647">
    <property type="entry name" value="LbH_MAT_like"/>
    <property type="match status" value="1"/>
</dbReference>
<comment type="caution">
    <text evidence="9">The sequence shown here is derived from an EMBL/GenBank/DDBJ whole genome shotgun (WGS) entry which is preliminary data.</text>
</comment>
<proteinExistence type="predicted"/>
<dbReference type="InterPro" id="IPR001451">
    <property type="entry name" value="Hexapep"/>
</dbReference>
<dbReference type="EMBL" id="JHEG04000001">
    <property type="protein sequence ID" value="KAF3888304.1"/>
    <property type="molecule type" value="Genomic_DNA"/>
</dbReference>
<dbReference type="Gene3D" id="2.160.10.10">
    <property type="entry name" value="Hexapeptide repeat proteins"/>
    <property type="match status" value="1"/>
</dbReference>
<dbReference type="AlphaFoldDB" id="A0A0C1R5E6"/>
<gene>
    <name evidence="9" type="ORF">DA73_0204685</name>
    <name evidence="8" type="ORF">DA73_0400024535</name>
</gene>
<evidence type="ECO:0000256" key="2">
    <source>
        <dbReference type="ARBA" id="ARBA00020291"/>
    </source>
</evidence>
<dbReference type="EC" id="2.3.1.28" evidence="1"/>
<dbReference type="Proteomes" id="UP000029738">
    <property type="component" value="Unassembled WGS sequence"/>
</dbReference>
<reference evidence="8" key="2">
    <citation type="submission" date="2019-11" db="EMBL/GenBank/DDBJ databases">
        <title>Improved Assembly of Tolypothrix boutellei genome.</title>
        <authorList>
            <person name="Sarangi A.N."/>
            <person name="Mukherjee M."/>
            <person name="Ghosh S."/>
            <person name="Singh D."/>
            <person name="Das A."/>
            <person name="Kant S."/>
            <person name="Prusty A."/>
            <person name="Tripathy S."/>
        </authorList>
    </citation>
    <scope>NUCLEOTIDE SEQUENCE</scope>
    <source>
        <strain evidence="8">VB521301</strain>
    </source>
</reference>
<name>A0A0C1R5E6_9CYAN</name>
<dbReference type="InterPro" id="IPR011004">
    <property type="entry name" value="Trimer_LpxA-like_sf"/>
</dbReference>
<dbReference type="GO" id="GO:0046677">
    <property type="term" value="P:response to antibiotic"/>
    <property type="evidence" value="ECO:0007669"/>
    <property type="project" value="UniProtKB-KW"/>
</dbReference>
<dbReference type="GO" id="GO:0008811">
    <property type="term" value="F:chloramphenicol O-acetyltransferase activity"/>
    <property type="evidence" value="ECO:0007669"/>
    <property type="project" value="UniProtKB-EC"/>
</dbReference>
<evidence type="ECO:0000256" key="4">
    <source>
        <dbReference type="ARBA" id="ARBA00022737"/>
    </source>
</evidence>
<dbReference type="OrthoDB" id="9815592at2"/>
<dbReference type="RefSeq" id="WP_038089788.1">
    <property type="nucleotide sequence ID" value="NZ_JHEG04000001.1"/>
</dbReference>
<accession>A0A0C1R5E6</accession>
<protein>
    <recommendedName>
        <fullName evidence="2">Chloramphenicol acetyltransferase</fullName>
        <ecNumber evidence="1">2.3.1.28</ecNumber>
    </recommendedName>
</protein>
<evidence type="ECO:0000256" key="7">
    <source>
        <dbReference type="ARBA" id="ARBA00047633"/>
    </source>
</evidence>
<dbReference type="PANTHER" id="PTHR43300">
    <property type="entry name" value="ACETYLTRANSFERASE"/>
    <property type="match status" value="1"/>
</dbReference>
<dbReference type="GO" id="GO:0031470">
    <property type="term" value="C:carboxysome"/>
    <property type="evidence" value="ECO:0007669"/>
    <property type="project" value="UniProtKB-ARBA"/>
</dbReference>
<dbReference type="PANTHER" id="PTHR43300:SF12">
    <property type="entry name" value="CHLORAMPHENICOL ACETYLTRANSFERASE"/>
    <property type="match status" value="1"/>
</dbReference>
<evidence type="ECO:0000313" key="9">
    <source>
        <dbReference type="EMBL" id="KIE12794.1"/>
    </source>
</evidence>
<keyword evidence="6 8" id="KW-0012">Acyltransferase</keyword>
<keyword evidence="3 9" id="KW-0808">Transferase</keyword>
<sequence>MSKYSLPGVTTFEYTKIVGIENIEFGSHIIIDDFVFIHAKKTIKIGNYVHIASFTSITGGESFVMEDFSALSSGIRILTGSDDFKEWGFGNSTLDEKYRNVKRRPIHIGKFVVVGANSVILPGVTVGEGATVGAGSVVTRNLEPWGIYIGNKKIGERDKAGVLKNYEKYLLEQNSVSDSGLINNESKSTL</sequence>
<evidence type="ECO:0000256" key="1">
    <source>
        <dbReference type="ARBA" id="ARBA00013235"/>
    </source>
</evidence>
<keyword evidence="10" id="KW-1185">Reference proteome</keyword>
<keyword evidence="5" id="KW-0046">Antibiotic resistance</keyword>
<evidence type="ECO:0000256" key="5">
    <source>
        <dbReference type="ARBA" id="ARBA00023251"/>
    </source>
</evidence>
<reference evidence="9" key="1">
    <citation type="journal article" date="2015" name="Genome Announc.">
        <title>Draft Genome Sequence of Tolypothrix boutellei Strain VB521301.</title>
        <authorList>
            <person name="Chandrababunaidu M.M."/>
            <person name="Singh D."/>
            <person name="Sen D."/>
            <person name="Bhan S."/>
            <person name="Das S."/>
            <person name="Gupta A."/>
            <person name="Adhikary S.P."/>
            <person name="Tripathy S."/>
        </authorList>
    </citation>
    <scope>NUCLEOTIDE SEQUENCE</scope>
    <source>
        <strain evidence="9">VB521301</strain>
    </source>
</reference>
<evidence type="ECO:0000313" key="8">
    <source>
        <dbReference type="EMBL" id="KAF3888304.1"/>
    </source>
</evidence>
<evidence type="ECO:0000256" key="3">
    <source>
        <dbReference type="ARBA" id="ARBA00022679"/>
    </source>
</evidence>
<dbReference type="InterPro" id="IPR018357">
    <property type="entry name" value="Hexapep_transf_CS"/>
</dbReference>
<dbReference type="Pfam" id="PF00132">
    <property type="entry name" value="Hexapep"/>
    <property type="match status" value="1"/>
</dbReference>
<dbReference type="InterPro" id="IPR050179">
    <property type="entry name" value="Trans_hexapeptide_repeat"/>
</dbReference>
<dbReference type="EMBL" id="JHEG02000019">
    <property type="protein sequence ID" value="KIE12794.1"/>
    <property type="molecule type" value="Genomic_DNA"/>
</dbReference>